<feature type="transmembrane region" description="Helical" evidence="1">
    <location>
        <begin position="207"/>
        <end position="223"/>
    </location>
</feature>
<proteinExistence type="predicted"/>
<organism evidence="2 3">
    <name type="scientific">Lactobacillus gasseri (strain ATCC 33323 / DSM 20243 / BCRC 14619 / CIP 102991 / JCM 1131 / KCTC 3163 / NCIMB 11718 / NCTC 13722 / AM63)</name>
    <dbReference type="NCBI Taxonomy" id="324831"/>
    <lineage>
        <taxon>Bacteria</taxon>
        <taxon>Bacillati</taxon>
        <taxon>Bacillota</taxon>
        <taxon>Bacilli</taxon>
        <taxon>Lactobacillales</taxon>
        <taxon>Lactobacillaceae</taxon>
        <taxon>Lactobacillus</taxon>
    </lineage>
</organism>
<feature type="transmembrane region" description="Helical" evidence="1">
    <location>
        <begin position="235"/>
        <end position="254"/>
    </location>
</feature>
<dbReference type="AlphaFoldDB" id="A0A805YWY3"/>
<feature type="transmembrane region" description="Helical" evidence="1">
    <location>
        <begin position="285"/>
        <end position="306"/>
    </location>
</feature>
<feature type="transmembrane region" description="Helical" evidence="1">
    <location>
        <begin position="84"/>
        <end position="103"/>
    </location>
</feature>
<feature type="transmembrane region" description="Helical" evidence="1">
    <location>
        <begin position="382"/>
        <end position="401"/>
    </location>
</feature>
<name>A0A805YWY3_LACGA</name>
<feature type="transmembrane region" description="Helical" evidence="1">
    <location>
        <begin position="109"/>
        <end position="126"/>
    </location>
</feature>
<accession>A0A805YWY3</accession>
<keyword evidence="1" id="KW-0812">Transmembrane</keyword>
<dbReference type="EMBL" id="CP000413">
    <property type="protein sequence ID" value="ABJ59563.1"/>
    <property type="molecule type" value="Genomic_DNA"/>
</dbReference>
<feature type="transmembrane region" description="Helical" evidence="1">
    <location>
        <begin position="12"/>
        <end position="33"/>
    </location>
</feature>
<keyword evidence="1" id="KW-0472">Membrane</keyword>
<dbReference type="Proteomes" id="UP000000664">
    <property type="component" value="Chromosome"/>
</dbReference>
<feature type="transmembrane region" description="Helical" evidence="1">
    <location>
        <begin position="313"/>
        <end position="332"/>
    </location>
</feature>
<dbReference type="KEGG" id="lga:LGAS_0151"/>
<dbReference type="GeneID" id="29639983"/>
<feature type="transmembrane region" description="Helical" evidence="1">
    <location>
        <begin position="133"/>
        <end position="153"/>
    </location>
</feature>
<dbReference type="RefSeq" id="WP_003647942.1">
    <property type="nucleotide sequence ID" value="NC_008530.1"/>
</dbReference>
<sequence>MLEKIKTNKFCQFIWPYLLIILATTIVISPQLISHTILASDDTADTLFHYSRFYDAGMQLKTGIFSIFQTNFTFQQSGRIINAIYGPLFAYFNGILVLIAGNWFNYQVILAYVISLLGAGSMYYLLQKVGINKLLATVIGIIYINIGMIPAFINRSSFNGWGQALMPLVVLCGVRMIQDKEKPINWIQLMLVMSLLVQVHVLSTLMAALLLIPFFIYSLIINYNSKKVWIPFIKAVVGTIVLSANVIGAFLVLMPNNHLAANTEFDLSRGGLRPHVLWHNEYGTAFAYILPIFVLLIIAQFVYVVMHYKKDRLNTFVTIWGTVLLGLSSFVFPWGLVQRIFPSLKSYFQFPFRLTVVAYPLILLGMALTINQLLKQGVKPRAVGISLVVVLLLEAAVPNIITNHIFTVACGKDAQVQTVAKASNSDQMLKMLKWHYLPDYLPTKDKSIDQNAAYLYKLNVVDQYQKFNHKVAKNGDLILSWKGKKDKDIVLPVVLYKQSELTVNSKKFTGAKNVIGNPIISQKSGLNRAVLRFIAPAWFYVVSAISLIAWLSVLVFYLWKKFINNNNNKIKVA</sequence>
<keyword evidence="1" id="KW-1133">Transmembrane helix</keyword>
<feature type="transmembrane region" description="Helical" evidence="1">
    <location>
        <begin position="53"/>
        <end position="72"/>
    </location>
</feature>
<reference evidence="2 3" key="1">
    <citation type="journal article" date="2006" name="Proc. Natl. Acad. Sci. U.S.A.">
        <title>Comparative genomics of the lactic acid bacteria.</title>
        <authorList>
            <person name="Makarova K."/>
            <person name="Slesarev A."/>
            <person name="Wolf Y."/>
            <person name="Sorokin A."/>
            <person name="Mirkin B."/>
            <person name="Koonin E."/>
            <person name="Pavlov A."/>
            <person name="Pavlova N."/>
            <person name="Karamychev V."/>
            <person name="Polouchine N."/>
            <person name="Shakhova V."/>
            <person name="Grigoriev I."/>
            <person name="Lou Y."/>
            <person name="Rohksar D."/>
            <person name="Lucas S."/>
            <person name="Huang K."/>
            <person name="Goodstein D.M."/>
            <person name="Hawkins T."/>
            <person name="Plengvidhya V."/>
            <person name="Welker D."/>
            <person name="Hughes J."/>
            <person name="Goh Y."/>
            <person name="Benson A."/>
            <person name="Baldwin K."/>
            <person name="Lee J.H."/>
            <person name="Diaz-Muniz I."/>
            <person name="Dosti B."/>
            <person name="Smeianov V."/>
            <person name="Wechter W."/>
            <person name="Barabote R."/>
            <person name="Lorca G."/>
            <person name="Altermann E."/>
            <person name="Barrangou R."/>
            <person name="Ganesan B."/>
            <person name="Xie Y."/>
            <person name="Rawsthorne H."/>
            <person name="Tamir D."/>
            <person name="Parker C."/>
            <person name="Breidt F."/>
            <person name="Broadbent J."/>
            <person name="Hutkins R."/>
            <person name="O'Sullivan D."/>
            <person name="Steele J."/>
            <person name="Unlu G."/>
            <person name="Saier M."/>
            <person name="Klaenhammer T."/>
            <person name="Richardson P."/>
            <person name="Kozyavkin S."/>
            <person name="Weimer B."/>
            <person name="Mills D."/>
        </authorList>
    </citation>
    <scope>NUCLEOTIDE SEQUENCE [LARGE SCALE GENOMIC DNA]</scope>
    <source>
        <strain evidence="3">ATCC 33323 / DSM 20243 / BCRC 14619 / CIP 102991 / JCM 1131 / KCTC 3163 / NCIMB 11718 / NCTC 13722 / AM63</strain>
    </source>
</reference>
<feature type="transmembrane region" description="Helical" evidence="1">
    <location>
        <begin position="352"/>
        <end position="370"/>
    </location>
</feature>
<evidence type="ECO:0000256" key="1">
    <source>
        <dbReference type="SAM" id="Phobius"/>
    </source>
</evidence>
<evidence type="ECO:0000313" key="2">
    <source>
        <dbReference type="EMBL" id="ABJ59563.1"/>
    </source>
</evidence>
<feature type="transmembrane region" description="Helical" evidence="1">
    <location>
        <begin position="537"/>
        <end position="559"/>
    </location>
</feature>
<gene>
    <name evidence="2" type="ordered locus">LGAS_0151</name>
</gene>
<evidence type="ECO:0000313" key="3">
    <source>
        <dbReference type="Proteomes" id="UP000000664"/>
    </source>
</evidence>
<protein>
    <submittedName>
        <fullName evidence="2">Uncharacterized conserved membrane protein</fullName>
    </submittedName>
</protein>